<gene>
    <name evidence="1" type="ordered locus">CJA_3821</name>
</gene>
<protein>
    <submittedName>
        <fullName evidence="1">Uncharacterized protein</fullName>
    </submittedName>
</protein>
<dbReference type="Proteomes" id="UP000001036">
    <property type="component" value="Chromosome"/>
</dbReference>
<reference evidence="1 2" key="1">
    <citation type="journal article" date="2008" name="J. Bacteriol.">
        <title>Insights into plant cell wall degradation from the genome sequence of the soil bacterium Cellvibrio japonicus.</title>
        <authorList>
            <person name="Deboy R.T."/>
            <person name="Mongodin E.F."/>
            <person name="Fouts D.E."/>
            <person name="Tailford L.E."/>
            <person name="Khouri H."/>
            <person name="Emerson J.B."/>
            <person name="Mohamoud Y."/>
            <person name="Watkins K."/>
            <person name="Henrissat B."/>
            <person name="Gilbert H.J."/>
            <person name="Nelson K.E."/>
        </authorList>
    </citation>
    <scope>NUCLEOTIDE SEQUENCE [LARGE SCALE GENOMIC DNA]</scope>
    <source>
        <strain evidence="1 2">Ueda107</strain>
    </source>
</reference>
<dbReference type="EMBL" id="CP000934">
    <property type="protein sequence ID" value="ACE86224.1"/>
    <property type="molecule type" value="Genomic_DNA"/>
</dbReference>
<name>B3PIT9_CELJU</name>
<organism evidence="1 2">
    <name type="scientific">Cellvibrio japonicus (strain Ueda107)</name>
    <name type="common">Pseudomonas fluorescens subsp. cellulosa</name>
    <dbReference type="NCBI Taxonomy" id="498211"/>
    <lineage>
        <taxon>Bacteria</taxon>
        <taxon>Pseudomonadati</taxon>
        <taxon>Pseudomonadota</taxon>
        <taxon>Gammaproteobacteria</taxon>
        <taxon>Cellvibrionales</taxon>
        <taxon>Cellvibrionaceae</taxon>
        <taxon>Cellvibrio</taxon>
    </lineage>
</organism>
<evidence type="ECO:0000313" key="1">
    <source>
        <dbReference type="EMBL" id="ACE86224.1"/>
    </source>
</evidence>
<accession>B3PIT9</accession>
<sequence>MGVSSAVFVSANNPFLVFSPSSFLKSFSDSFPVNHIGIGVFSSKDSSNKNLYTDLSPIFSTQLHRLSTENIKNQR</sequence>
<keyword evidence="2" id="KW-1185">Reference proteome</keyword>
<dbReference type="KEGG" id="cja:CJA_3821"/>
<dbReference type="STRING" id="498211.CJA_3821"/>
<dbReference type="AlphaFoldDB" id="B3PIT9"/>
<evidence type="ECO:0000313" key="2">
    <source>
        <dbReference type="Proteomes" id="UP000001036"/>
    </source>
</evidence>
<dbReference type="HOGENOM" id="CLU_2664381_0_0_6"/>
<proteinExistence type="predicted"/>